<reference evidence="10" key="1">
    <citation type="submission" date="2021-07" db="EMBL/GenBank/DDBJ databases">
        <title>Neiella marina sp. nov., isolated from the intestinal content of sea cucumber Apostichopus japonicus.</title>
        <authorList>
            <person name="Bai X."/>
        </authorList>
    </citation>
    <scope>NUCLEOTIDE SEQUENCE</scope>
    <source>
        <strain evidence="10">126</strain>
    </source>
</reference>
<dbReference type="Pfam" id="PF09179">
    <property type="entry name" value="TilS"/>
    <property type="match status" value="1"/>
</dbReference>
<dbReference type="Pfam" id="PF11734">
    <property type="entry name" value="TilS_C"/>
    <property type="match status" value="1"/>
</dbReference>
<dbReference type="SUPFAM" id="SSF52402">
    <property type="entry name" value="Adenine nucleotide alpha hydrolases-like"/>
    <property type="match status" value="1"/>
</dbReference>
<dbReference type="PANTHER" id="PTHR43033">
    <property type="entry name" value="TRNA(ILE)-LYSIDINE SYNTHASE-RELATED"/>
    <property type="match status" value="1"/>
</dbReference>
<evidence type="ECO:0000256" key="5">
    <source>
        <dbReference type="ARBA" id="ARBA00022741"/>
    </source>
</evidence>
<feature type="binding site" evidence="8">
    <location>
        <begin position="26"/>
        <end position="31"/>
    </location>
    <ligand>
        <name>ATP</name>
        <dbReference type="ChEBI" id="CHEBI:30616"/>
    </ligand>
</feature>
<dbReference type="InterPro" id="IPR015262">
    <property type="entry name" value="tRNA_Ile_lys_synt_subst-bd"/>
</dbReference>
<dbReference type="SUPFAM" id="SSF56037">
    <property type="entry name" value="PheT/TilS domain"/>
    <property type="match status" value="1"/>
</dbReference>
<keyword evidence="5 8" id="KW-0547">Nucleotide-binding</keyword>
<evidence type="ECO:0000256" key="7">
    <source>
        <dbReference type="ARBA" id="ARBA00048539"/>
    </source>
</evidence>
<dbReference type="SMART" id="SM00977">
    <property type="entry name" value="TilS_C"/>
    <property type="match status" value="1"/>
</dbReference>
<proteinExistence type="inferred from homology"/>
<dbReference type="EMBL" id="JAHZSS010000007">
    <property type="protein sequence ID" value="MBW8190878.1"/>
    <property type="molecule type" value="Genomic_DNA"/>
</dbReference>
<sequence length="442" mass="50436">MMLTTLFSELDDLRQRGVNHFLIGFSGGLDSTALLHGCVRYRQQYSQLTLQACHVHHGLSDNADAWQAHCKQLCHQLGVTFHSARVQIESKPRQSLEAVAREARYGELAKYLTDSSHALLTGHHQDDQVETLLLSLKRGSGLDGLSGMPAVMPLAKGWLARPMLPLSRAELEAYAEQEQLHWIEDESNQDEGFDRNFIRHQLIPLCQQRWPAFVATAARSMSLVAQDRQLLEEITAQDYEHCQHNNNLSISALTDLTLARRHRVFRHWLRLNHAPLWSHAQQLQAWQSVACAQADGEPQLCWGDWQLRRYRDQLMLFKQLDESAPNDQVWHWPDPVMLATIGQLTMQPSDASDAIRLPLASEVVSVRFGQLKTRVRPADRAGSRSLKKVWQELGVPPWLRNRIPLVFFNDECVAALGYWVSKEFRRQPGESGWQGSITDRLS</sequence>
<keyword evidence="2 8" id="KW-0963">Cytoplasm</keyword>
<dbReference type="EC" id="6.3.4.19" evidence="8"/>
<dbReference type="RefSeq" id="WP_220103566.1">
    <property type="nucleotide sequence ID" value="NZ_JAHZSS010000007.1"/>
</dbReference>
<dbReference type="InterPro" id="IPR011063">
    <property type="entry name" value="TilS/TtcA_N"/>
</dbReference>
<comment type="domain">
    <text evidence="8">The N-terminal region contains the highly conserved SGGXDS motif, predicted to be a P-loop motif involved in ATP binding.</text>
</comment>
<evidence type="ECO:0000256" key="8">
    <source>
        <dbReference type="HAMAP-Rule" id="MF_01161"/>
    </source>
</evidence>
<gene>
    <name evidence="8 10" type="primary">tilS</name>
    <name evidence="10" type="ORF">K0504_07505</name>
</gene>
<dbReference type="Gene3D" id="1.20.59.20">
    <property type="match status" value="1"/>
</dbReference>
<evidence type="ECO:0000256" key="6">
    <source>
        <dbReference type="ARBA" id="ARBA00022840"/>
    </source>
</evidence>
<keyword evidence="6 8" id="KW-0067">ATP-binding</keyword>
<dbReference type="CDD" id="cd01992">
    <property type="entry name" value="TilS_N"/>
    <property type="match status" value="1"/>
</dbReference>
<keyword evidence="11" id="KW-1185">Reference proteome</keyword>
<dbReference type="Pfam" id="PF01171">
    <property type="entry name" value="ATP_bind_3"/>
    <property type="match status" value="1"/>
</dbReference>
<dbReference type="InterPro" id="IPR014729">
    <property type="entry name" value="Rossmann-like_a/b/a_fold"/>
</dbReference>
<evidence type="ECO:0000259" key="9">
    <source>
        <dbReference type="SMART" id="SM00977"/>
    </source>
</evidence>
<accession>A0ABS7EEW6</accession>
<name>A0ABS7EEW6_9GAMM</name>
<evidence type="ECO:0000256" key="3">
    <source>
        <dbReference type="ARBA" id="ARBA00022598"/>
    </source>
</evidence>
<evidence type="ECO:0000256" key="1">
    <source>
        <dbReference type="ARBA" id="ARBA00004496"/>
    </source>
</evidence>
<comment type="function">
    <text evidence="8">Ligates lysine onto the cytidine present at position 34 of the AUA codon-specific tRNA(Ile) that contains the anticodon CAU, in an ATP-dependent manner. Cytidine is converted to lysidine, thus changing the amino acid specificity of the tRNA from methionine to isoleucine.</text>
</comment>
<dbReference type="HAMAP" id="MF_01161">
    <property type="entry name" value="tRNA_Ile_lys_synt"/>
    <property type="match status" value="1"/>
</dbReference>
<comment type="similarity">
    <text evidence="8">Belongs to the tRNA(Ile)-lysidine synthase family.</text>
</comment>
<evidence type="ECO:0000313" key="10">
    <source>
        <dbReference type="EMBL" id="MBW8190878.1"/>
    </source>
</evidence>
<feature type="domain" description="Lysidine-tRNA(Ile) synthetase C-terminal" evidence="9">
    <location>
        <begin position="364"/>
        <end position="437"/>
    </location>
</feature>
<dbReference type="GO" id="GO:0032267">
    <property type="term" value="F:tRNA(Ile)-lysidine synthase activity"/>
    <property type="evidence" value="ECO:0007669"/>
    <property type="project" value="UniProtKB-EC"/>
</dbReference>
<evidence type="ECO:0000256" key="2">
    <source>
        <dbReference type="ARBA" id="ARBA00022490"/>
    </source>
</evidence>
<evidence type="ECO:0000313" key="11">
    <source>
        <dbReference type="Proteomes" id="UP001166251"/>
    </source>
</evidence>
<dbReference type="PANTHER" id="PTHR43033:SF1">
    <property type="entry name" value="TRNA(ILE)-LYSIDINE SYNTHASE-RELATED"/>
    <property type="match status" value="1"/>
</dbReference>
<dbReference type="NCBIfam" id="TIGR02433">
    <property type="entry name" value="lysidine_TilS_C"/>
    <property type="match status" value="1"/>
</dbReference>
<comment type="subcellular location">
    <subcellularLocation>
        <location evidence="1 8">Cytoplasm</location>
    </subcellularLocation>
</comment>
<protein>
    <recommendedName>
        <fullName evidence="8">tRNA(Ile)-lysidine synthase</fullName>
        <ecNumber evidence="8">6.3.4.19</ecNumber>
    </recommendedName>
    <alternativeName>
        <fullName evidence="8">tRNA(Ile)-2-lysyl-cytidine synthase</fullName>
    </alternativeName>
    <alternativeName>
        <fullName evidence="8">tRNA(Ile)-lysidine synthetase</fullName>
    </alternativeName>
</protein>
<keyword evidence="3 8" id="KW-0436">Ligase</keyword>
<keyword evidence="4 8" id="KW-0819">tRNA processing</keyword>
<dbReference type="InterPro" id="IPR012796">
    <property type="entry name" value="Lysidine-tRNA-synth_C"/>
</dbReference>
<dbReference type="NCBIfam" id="TIGR02432">
    <property type="entry name" value="lysidine_TilS_N"/>
    <property type="match status" value="1"/>
</dbReference>
<dbReference type="Proteomes" id="UP001166251">
    <property type="component" value="Unassembled WGS sequence"/>
</dbReference>
<comment type="caution">
    <text evidence="10">The sequence shown here is derived from an EMBL/GenBank/DDBJ whole genome shotgun (WGS) entry which is preliminary data.</text>
</comment>
<dbReference type="SUPFAM" id="SSF82829">
    <property type="entry name" value="MesJ substrate recognition domain-like"/>
    <property type="match status" value="1"/>
</dbReference>
<dbReference type="InterPro" id="IPR012094">
    <property type="entry name" value="tRNA_Ile_lys_synt"/>
</dbReference>
<organism evidence="10 11">
    <name type="scientific">Neiella holothuriorum</name>
    <dbReference type="NCBI Taxonomy" id="2870530"/>
    <lineage>
        <taxon>Bacteria</taxon>
        <taxon>Pseudomonadati</taxon>
        <taxon>Pseudomonadota</taxon>
        <taxon>Gammaproteobacteria</taxon>
        <taxon>Alteromonadales</taxon>
        <taxon>Echinimonadaceae</taxon>
        <taxon>Neiella</taxon>
    </lineage>
</organism>
<dbReference type="Gene3D" id="3.40.50.620">
    <property type="entry name" value="HUPs"/>
    <property type="match status" value="1"/>
</dbReference>
<evidence type="ECO:0000256" key="4">
    <source>
        <dbReference type="ARBA" id="ARBA00022694"/>
    </source>
</evidence>
<comment type="catalytic activity">
    <reaction evidence="7 8">
        <text>cytidine(34) in tRNA(Ile2) + L-lysine + ATP = lysidine(34) in tRNA(Ile2) + AMP + diphosphate + H(+)</text>
        <dbReference type="Rhea" id="RHEA:43744"/>
        <dbReference type="Rhea" id="RHEA-COMP:10625"/>
        <dbReference type="Rhea" id="RHEA-COMP:10670"/>
        <dbReference type="ChEBI" id="CHEBI:15378"/>
        <dbReference type="ChEBI" id="CHEBI:30616"/>
        <dbReference type="ChEBI" id="CHEBI:32551"/>
        <dbReference type="ChEBI" id="CHEBI:33019"/>
        <dbReference type="ChEBI" id="CHEBI:82748"/>
        <dbReference type="ChEBI" id="CHEBI:83665"/>
        <dbReference type="ChEBI" id="CHEBI:456215"/>
        <dbReference type="EC" id="6.3.4.19"/>
    </reaction>
</comment>
<dbReference type="InterPro" id="IPR012795">
    <property type="entry name" value="tRNA_Ile_lys_synt_N"/>
</dbReference>